<evidence type="ECO:0000313" key="2">
    <source>
        <dbReference type="Proteomes" id="UP000218811"/>
    </source>
</evidence>
<accession>A0A2H3JAA6</accession>
<reference evidence="1 2" key="1">
    <citation type="journal article" date="2012" name="Science">
        <title>The Paleozoic origin of enzymatic lignin decomposition reconstructed from 31 fungal genomes.</title>
        <authorList>
            <person name="Floudas D."/>
            <person name="Binder M."/>
            <person name="Riley R."/>
            <person name="Barry K."/>
            <person name="Blanchette R.A."/>
            <person name="Henrissat B."/>
            <person name="Martinez A.T."/>
            <person name="Otillar R."/>
            <person name="Spatafora J.W."/>
            <person name="Yadav J.S."/>
            <person name="Aerts A."/>
            <person name="Benoit I."/>
            <person name="Boyd A."/>
            <person name="Carlson A."/>
            <person name="Copeland A."/>
            <person name="Coutinho P.M."/>
            <person name="de Vries R.P."/>
            <person name="Ferreira P."/>
            <person name="Findley K."/>
            <person name="Foster B."/>
            <person name="Gaskell J."/>
            <person name="Glotzer D."/>
            <person name="Gorecki P."/>
            <person name="Heitman J."/>
            <person name="Hesse C."/>
            <person name="Hori C."/>
            <person name="Igarashi K."/>
            <person name="Jurgens J.A."/>
            <person name="Kallen N."/>
            <person name="Kersten P."/>
            <person name="Kohler A."/>
            <person name="Kuees U."/>
            <person name="Kumar T.K.A."/>
            <person name="Kuo A."/>
            <person name="LaButti K."/>
            <person name="Larrondo L.F."/>
            <person name="Lindquist E."/>
            <person name="Ling A."/>
            <person name="Lombard V."/>
            <person name="Lucas S."/>
            <person name="Lundell T."/>
            <person name="Martin R."/>
            <person name="McLaughlin D.J."/>
            <person name="Morgenstern I."/>
            <person name="Morin E."/>
            <person name="Murat C."/>
            <person name="Nagy L.G."/>
            <person name="Nolan M."/>
            <person name="Ohm R.A."/>
            <person name="Patyshakuliyeva A."/>
            <person name="Rokas A."/>
            <person name="Ruiz-Duenas F.J."/>
            <person name="Sabat G."/>
            <person name="Salamov A."/>
            <person name="Samejima M."/>
            <person name="Schmutz J."/>
            <person name="Slot J.C."/>
            <person name="St John F."/>
            <person name="Stenlid J."/>
            <person name="Sun H."/>
            <person name="Sun S."/>
            <person name="Syed K."/>
            <person name="Tsang A."/>
            <person name="Wiebenga A."/>
            <person name="Young D."/>
            <person name="Pisabarro A."/>
            <person name="Eastwood D.C."/>
            <person name="Martin F."/>
            <person name="Cullen D."/>
            <person name="Grigoriev I.V."/>
            <person name="Hibbett D.S."/>
        </authorList>
    </citation>
    <scope>NUCLEOTIDE SEQUENCE [LARGE SCALE GENOMIC DNA]</scope>
    <source>
        <strain evidence="1 2">MD-104</strain>
    </source>
</reference>
<name>A0A2H3JAA6_WOLCO</name>
<dbReference type="AlphaFoldDB" id="A0A2H3JAA6"/>
<evidence type="ECO:0000313" key="1">
    <source>
        <dbReference type="EMBL" id="PCH34608.1"/>
    </source>
</evidence>
<sequence>MCNLRNGRFDADNVRVDVHSVVRLRFHSHFLHAPLVIFGAFRKVDSQSLFGSRRAAYEQTGESLKRSQSNRAKPEKASYYCADVRIYETRLRRERMEGGKIIISCSNAVEFARRGVQSDFDNVLSRKPRICCPRTTNTLAASRSPLLPSRSDTPHLHSARRTRLCAQSPSGFQSRIITAIHAQVGDARASLWHGPSGGLLFVTARLDAAPPAVVDPRSSPRHGQRADDACEIDAPVRMGLLQQFVLPPAALVLSLA</sequence>
<keyword evidence="2" id="KW-1185">Reference proteome</keyword>
<dbReference type="Proteomes" id="UP000218811">
    <property type="component" value="Unassembled WGS sequence"/>
</dbReference>
<protein>
    <submittedName>
        <fullName evidence="1">Uncharacterized protein</fullName>
    </submittedName>
</protein>
<gene>
    <name evidence="1" type="ORF">WOLCODRAFT_165691</name>
</gene>
<proteinExistence type="predicted"/>
<organism evidence="1 2">
    <name type="scientific">Wolfiporia cocos (strain MD-104)</name>
    <name type="common">Brown rot fungus</name>
    <dbReference type="NCBI Taxonomy" id="742152"/>
    <lineage>
        <taxon>Eukaryota</taxon>
        <taxon>Fungi</taxon>
        <taxon>Dikarya</taxon>
        <taxon>Basidiomycota</taxon>
        <taxon>Agaricomycotina</taxon>
        <taxon>Agaricomycetes</taxon>
        <taxon>Polyporales</taxon>
        <taxon>Phaeolaceae</taxon>
        <taxon>Wolfiporia</taxon>
    </lineage>
</organism>
<dbReference type="EMBL" id="KB467832">
    <property type="protein sequence ID" value="PCH34608.1"/>
    <property type="molecule type" value="Genomic_DNA"/>
</dbReference>